<keyword evidence="3" id="KW-1185">Reference proteome</keyword>
<name>A0A9X2FWZ3_9MICO</name>
<evidence type="ECO:0008006" key="4">
    <source>
        <dbReference type="Google" id="ProtNLM"/>
    </source>
</evidence>
<reference evidence="2" key="1">
    <citation type="submission" date="2022-06" db="EMBL/GenBank/DDBJ databases">
        <title>Genomic Encyclopedia of Archaeal and Bacterial Type Strains, Phase II (KMG-II): from individual species to whole genera.</title>
        <authorList>
            <person name="Goeker M."/>
        </authorList>
    </citation>
    <scope>NUCLEOTIDE SEQUENCE</scope>
    <source>
        <strain evidence="2">DSM 26652</strain>
    </source>
</reference>
<organism evidence="2 3">
    <name type="scientific">Promicromonospora thailandica</name>
    <dbReference type="NCBI Taxonomy" id="765201"/>
    <lineage>
        <taxon>Bacteria</taxon>
        <taxon>Bacillati</taxon>
        <taxon>Actinomycetota</taxon>
        <taxon>Actinomycetes</taxon>
        <taxon>Micrococcales</taxon>
        <taxon>Promicromonosporaceae</taxon>
        <taxon>Promicromonospora</taxon>
    </lineage>
</organism>
<protein>
    <recommendedName>
        <fullName evidence="4">Secreted protein</fullName>
    </recommendedName>
</protein>
<proteinExistence type="predicted"/>
<gene>
    <name evidence="2" type="ORF">APR03_000002</name>
</gene>
<sequence>MHIDGQIDGQIDDRSSPRLGRNLDRHLDRRSLLRGAAVLGSAAALGVGGLAGGMPGAVPRAAAAVPGFPTFTRVGAALDKAALAYNPTDELIFPSVRHVAGRVRNPLGAWYMYYAPHDAPGGICLAYADSLAGPWREHPANPVIPRTWSPHYSVSHVSSPDAVWNAADGRIYLFFHGENTTTRVATSEDGVTFTYGGTVLTTAMLPSNVSEASYARVFPHPTQSGTHIMLFMGNQAGTRKIFIGWSTRLGSGWQFKPQPLITPGAGEGGQLSGAHYWSRNGGGHVVYHSGSGSIHVADVGTSFDRENHLGVLYTDPVATRAAAPSFAEENGRLHMFYEAGARGNTNIAVARAG</sequence>
<evidence type="ECO:0000313" key="2">
    <source>
        <dbReference type="EMBL" id="MCP2262679.1"/>
    </source>
</evidence>
<comment type="caution">
    <text evidence="2">The sequence shown here is derived from an EMBL/GenBank/DDBJ whole genome shotgun (WGS) entry which is preliminary data.</text>
</comment>
<dbReference type="AlphaFoldDB" id="A0A9X2FWZ3"/>
<dbReference type="SUPFAM" id="SSF75005">
    <property type="entry name" value="Arabinanase/levansucrase/invertase"/>
    <property type="match status" value="1"/>
</dbReference>
<dbReference type="Proteomes" id="UP001139493">
    <property type="component" value="Unassembled WGS sequence"/>
</dbReference>
<evidence type="ECO:0000256" key="1">
    <source>
        <dbReference type="SAM" id="MobiDB-lite"/>
    </source>
</evidence>
<evidence type="ECO:0000313" key="3">
    <source>
        <dbReference type="Proteomes" id="UP001139493"/>
    </source>
</evidence>
<dbReference type="InterPro" id="IPR023296">
    <property type="entry name" value="Glyco_hydro_beta-prop_sf"/>
</dbReference>
<dbReference type="InterPro" id="IPR006311">
    <property type="entry name" value="TAT_signal"/>
</dbReference>
<dbReference type="PROSITE" id="PS51318">
    <property type="entry name" value="TAT"/>
    <property type="match status" value="1"/>
</dbReference>
<dbReference type="EMBL" id="JAMTCS010000001">
    <property type="protein sequence ID" value="MCP2262679.1"/>
    <property type="molecule type" value="Genomic_DNA"/>
</dbReference>
<accession>A0A9X2FWZ3</accession>
<feature type="region of interest" description="Disordered" evidence="1">
    <location>
        <begin position="1"/>
        <end position="20"/>
    </location>
</feature>
<dbReference type="RefSeq" id="WP_253831518.1">
    <property type="nucleotide sequence ID" value="NZ_JAMTCS010000001.1"/>
</dbReference>
<dbReference type="Gene3D" id="2.115.10.20">
    <property type="entry name" value="Glycosyl hydrolase domain, family 43"/>
    <property type="match status" value="2"/>
</dbReference>